<evidence type="ECO:0000256" key="2">
    <source>
        <dbReference type="ARBA" id="ARBA00022737"/>
    </source>
</evidence>
<dbReference type="STRING" id="320771.Cflav_PD4990"/>
<proteinExistence type="predicted"/>
<dbReference type="AlphaFoldDB" id="B9XD09"/>
<protein>
    <submittedName>
        <fullName evidence="3">Kelch repeat-containing protein</fullName>
    </submittedName>
</protein>
<sequence>MLGIYMLITQTGCQTTGSHPNAMPLHWTKLPPVPDREGFAGGFAGVSNDALIFAGGANIKGDKWGSSFDKVWYDSVFVLEQPDGPWQTGFKLPHPLGYGVSVTTENGIVCIGGSDANRHYPDVFRLVWHQGKLECIPMPALPKPCANFCGTIIDHTIYVAGGTETPTATEALKTFWKLDLSAKKPHWEELEPWPGPARMLAVAGASGGSFYLFSGAHLKAGPTGKPVREYLQDAYRFTPGKGWQRLTDLPHPVVAAPSPAIGTDHLLVLSGDDGTKVDFQPLTEHPGFSREVLAFDIKNGTWSIPGEVPFSRATAPAVQWRGHIVVLNGELRPRERTPEVWWTNISRTDKDVK</sequence>
<keyword evidence="4" id="KW-1185">Reference proteome</keyword>
<evidence type="ECO:0000313" key="3">
    <source>
        <dbReference type="EMBL" id="EEF62355.1"/>
    </source>
</evidence>
<dbReference type="InterPro" id="IPR015915">
    <property type="entry name" value="Kelch-typ_b-propeller"/>
</dbReference>
<gene>
    <name evidence="3" type="ORF">Cflav_PD4990</name>
</gene>
<dbReference type="Proteomes" id="UP000003688">
    <property type="component" value="Unassembled WGS sequence"/>
</dbReference>
<keyword evidence="2" id="KW-0677">Repeat</keyword>
<dbReference type="SUPFAM" id="SSF117281">
    <property type="entry name" value="Kelch motif"/>
    <property type="match status" value="1"/>
</dbReference>
<organism evidence="3 4">
    <name type="scientific">Pedosphaera parvula (strain Ellin514)</name>
    <dbReference type="NCBI Taxonomy" id="320771"/>
    <lineage>
        <taxon>Bacteria</taxon>
        <taxon>Pseudomonadati</taxon>
        <taxon>Verrucomicrobiota</taxon>
        <taxon>Pedosphaerae</taxon>
        <taxon>Pedosphaerales</taxon>
        <taxon>Pedosphaeraceae</taxon>
        <taxon>Pedosphaera</taxon>
    </lineage>
</organism>
<dbReference type="EMBL" id="ABOX02000005">
    <property type="protein sequence ID" value="EEF62355.1"/>
    <property type="molecule type" value="Genomic_DNA"/>
</dbReference>
<dbReference type="InterPro" id="IPR056734">
    <property type="entry name" value="NANM"/>
</dbReference>
<evidence type="ECO:0000256" key="1">
    <source>
        <dbReference type="ARBA" id="ARBA00022441"/>
    </source>
</evidence>
<dbReference type="Pfam" id="PF24996">
    <property type="entry name" value="NANM"/>
    <property type="match status" value="2"/>
</dbReference>
<name>B9XD09_PEDPL</name>
<dbReference type="InterPro" id="IPR051746">
    <property type="entry name" value="Kelch_domain_containing_8"/>
</dbReference>
<dbReference type="PANTHER" id="PTHR46260:SF3">
    <property type="entry name" value="RING-TYPE DOMAIN-CONTAINING PROTEIN"/>
    <property type="match status" value="1"/>
</dbReference>
<keyword evidence="1" id="KW-0880">Kelch repeat</keyword>
<reference evidence="3 4" key="1">
    <citation type="journal article" date="2011" name="J. Bacteriol.">
        <title>Genome sequence of 'Pedosphaera parvula' Ellin514, an aerobic Verrucomicrobial isolate from pasture soil.</title>
        <authorList>
            <person name="Kant R."/>
            <person name="van Passel M.W."/>
            <person name="Sangwan P."/>
            <person name="Palva A."/>
            <person name="Lucas S."/>
            <person name="Copeland A."/>
            <person name="Lapidus A."/>
            <person name="Glavina Del Rio T."/>
            <person name="Dalin E."/>
            <person name="Tice H."/>
            <person name="Bruce D."/>
            <person name="Goodwin L."/>
            <person name="Pitluck S."/>
            <person name="Chertkov O."/>
            <person name="Larimer F.W."/>
            <person name="Land M.L."/>
            <person name="Hauser L."/>
            <person name="Brettin T.S."/>
            <person name="Detter J.C."/>
            <person name="Han S."/>
            <person name="de Vos W.M."/>
            <person name="Janssen P.H."/>
            <person name="Smidt H."/>
        </authorList>
    </citation>
    <scope>NUCLEOTIDE SEQUENCE [LARGE SCALE GENOMIC DNA]</scope>
    <source>
        <strain evidence="3 4">Ellin514</strain>
    </source>
</reference>
<dbReference type="PANTHER" id="PTHR46260">
    <property type="entry name" value="RING-TYPE DOMAIN-CONTAINING PROTEIN"/>
    <property type="match status" value="1"/>
</dbReference>
<accession>B9XD09</accession>
<dbReference type="Gene3D" id="2.120.10.80">
    <property type="entry name" value="Kelch-type beta propeller"/>
    <property type="match status" value="1"/>
</dbReference>
<comment type="caution">
    <text evidence="3">The sequence shown here is derived from an EMBL/GenBank/DDBJ whole genome shotgun (WGS) entry which is preliminary data.</text>
</comment>
<evidence type="ECO:0000313" key="4">
    <source>
        <dbReference type="Proteomes" id="UP000003688"/>
    </source>
</evidence>